<reference evidence="11" key="1">
    <citation type="submission" date="2022-08" db="EMBL/GenBank/DDBJ databases">
        <authorList>
            <person name="Li F."/>
        </authorList>
    </citation>
    <scope>NUCLEOTIDE SEQUENCE</scope>
    <source>
        <strain evidence="11">MQZ15Z-1</strain>
    </source>
</reference>
<feature type="transmembrane region" description="Helical" evidence="9">
    <location>
        <begin position="98"/>
        <end position="117"/>
    </location>
</feature>
<comment type="caution">
    <text evidence="11">The sequence shown here is derived from an EMBL/GenBank/DDBJ whole genome shotgun (WGS) entry which is preliminary data.</text>
</comment>
<dbReference type="RefSeq" id="WP_258731796.1">
    <property type="nucleotide sequence ID" value="NZ_JANTHZ010000002.1"/>
</dbReference>
<feature type="transmembrane region" description="Helical" evidence="9">
    <location>
        <begin position="235"/>
        <end position="251"/>
    </location>
</feature>
<keyword evidence="6 9" id="KW-1133">Transmembrane helix</keyword>
<feature type="compositionally biased region" description="Polar residues" evidence="8">
    <location>
        <begin position="1"/>
        <end position="24"/>
    </location>
</feature>
<evidence type="ECO:0000256" key="3">
    <source>
        <dbReference type="ARBA" id="ARBA00022676"/>
    </source>
</evidence>
<accession>A0A9X2PF07</accession>
<keyword evidence="12" id="KW-1185">Reference proteome</keyword>
<dbReference type="PANTHER" id="PTHR33908:SF11">
    <property type="entry name" value="MEMBRANE PROTEIN"/>
    <property type="match status" value="1"/>
</dbReference>
<organism evidence="11 12">
    <name type="scientific">Ancylobacter mangrovi</name>
    <dbReference type="NCBI Taxonomy" id="2972472"/>
    <lineage>
        <taxon>Bacteria</taxon>
        <taxon>Pseudomonadati</taxon>
        <taxon>Pseudomonadota</taxon>
        <taxon>Alphaproteobacteria</taxon>
        <taxon>Hyphomicrobiales</taxon>
        <taxon>Xanthobacteraceae</taxon>
        <taxon>Ancylobacter</taxon>
    </lineage>
</organism>
<evidence type="ECO:0000256" key="9">
    <source>
        <dbReference type="SAM" id="Phobius"/>
    </source>
</evidence>
<dbReference type="Pfam" id="PF13231">
    <property type="entry name" value="PMT_2"/>
    <property type="match status" value="1"/>
</dbReference>
<proteinExistence type="predicted"/>
<feature type="transmembrane region" description="Helical" evidence="9">
    <location>
        <begin position="370"/>
        <end position="388"/>
    </location>
</feature>
<feature type="transmembrane region" description="Helical" evidence="9">
    <location>
        <begin position="420"/>
        <end position="437"/>
    </location>
</feature>
<dbReference type="InterPro" id="IPR038731">
    <property type="entry name" value="RgtA/B/C-like"/>
</dbReference>
<evidence type="ECO:0000256" key="6">
    <source>
        <dbReference type="ARBA" id="ARBA00022989"/>
    </source>
</evidence>
<keyword evidence="3" id="KW-0328">Glycosyltransferase</keyword>
<dbReference type="GO" id="GO:0005886">
    <property type="term" value="C:plasma membrane"/>
    <property type="evidence" value="ECO:0007669"/>
    <property type="project" value="UniProtKB-SubCell"/>
</dbReference>
<feature type="transmembrane region" description="Helical" evidence="9">
    <location>
        <begin position="213"/>
        <end position="229"/>
    </location>
</feature>
<evidence type="ECO:0000313" key="11">
    <source>
        <dbReference type="EMBL" id="MCS0494760.1"/>
    </source>
</evidence>
<evidence type="ECO:0000313" key="12">
    <source>
        <dbReference type="Proteomes" id="UP001151088"/>
    </source>
</evidence>
<feature type="domain" description="Glycosyltransferase RgtA/B/C/D-like" evidence="10">
    <location>
        <begin position="118"/>
        <end position="280"/>
    </location>
</feature>
<keyword evidence="4" id="KW-0808">Transferase</keyword>
<evidence type="ECO:0000256" key="5">
    <source>
        <dbReference type="ARBA" id="ARBA00022692"/>
    </source>
</evidence>
<evidence type="ECO:0000256" key="7">
    <source>
        <dbReference type="ARBA" id="ARBA00023136"/>
    </source>
</evidence>
<name>A0A9X2PF07_9HYPH</name>
<gene>
    <name evidence="11" type="ORF">NVS89_06590</name>
</gene>
<keyword evidence="2" id="KW-1003">Cell membrane</keyword>
<dbReference type="AlphaFoldDB" id="A0A9X2PF07"/>
<evidence type="ECO:0000256" key="2">
    <source>
        <dbReference type="ARBA" id="ARBA00022475"/>
    </source>
</evidence>
<protein>
    <submittedName>
        <fullName evidence="11">Glycosyltransferase family 39 protein</fullName>
    </submittedName>
</protein>
<keyword evidence="7 9" id="KW-0472">Membrane</keyword>
<feature type="transmembrane region" description="Helical" evidence="9">
    <location>
        <begin position="57"/>
        <end position="77"/>
    </location>
</feature>
<evidence type="ECO:0000259" key="10">
    <source>
        <dbReference type="Pfam" id="PF13231"/>
    </source>
</evidence>
<keyword evidence="5 9" id="KW-0812">Transmembrane</keyword>
<dbReference type="EMBL" id="JANTHZ010000002">
    <property type="protein sequence ID" value="MCS0494760.1"/>
    <property type="molecule type" value="Genomic_DNA"/>
</dbReference>
<comment type="subcellular location">
    <subcellularLocation>
        <location evidence="1">Cell membrane</location>
        <topology evidence="1">Multi-pass membrane protein</topology>
    </subcellularLocation>
</comment>
<feature type="transmembrane region" description="Helical" evidence="9">
    <location>
        <begin position="458"/>
        <end position="478"/>
    </location>
</feature>
<feature type="transmembrane region" description="Helical" evidence="9">
    <location>
        <begin position="263"/>
        <end position="280"/>
    </location>
</feature>
<feature type="transmembrane region" description="Helical" evidence="9">
    <location>
        <begin position="395"/>
        <end position="414"/>
    </location>
</feature>
<dbReference type="GO" id="GO:0009103">
    <property type="term" value="P:lipopolysaccharide biosynthetic process"/>
    <property type="evidence" value="ECO:0007669"/>
    <property type="project" value="UniProtKB-ARBA"/>
</dbReference>
<evidence type="ECO:0000256" key="1">
    <source>
        <dbReference type="ARBA" id="ARBA00004651"/>
    </source>
</evidence>
<dbReference type="InterPro" id="IPR050297">
    <property type="entry name" value="LipidA_mod_glycosyltrf_83"/>
</dbReference>
<dbReference type="Proteomes" id="UP001151088">
    <property type="component" value="Unassembled WGS sequence"/>
</dbReference>
<sequence length="596" mass="63493">MDTTQSSHLQTRSLSAGFPSSGNRPASPVLGPTAPWPATGTLSPQRADGLSPTSSRIASFALMTLIVILALALRVSVAQSFAGMVDGEGSEYLTLAKNLLAGHGYVGISTPGVNLFFPPLFPMAIAGLGALVDDVDLAGRMLSIALGAALTIPVYFIAQELYGRTVAVMAASLVAVHPFLVSLATTVQVESAYALGILTGMVLLLRAFRVRTVLSFAVAGLVFGLSFLVRGEALVFMLLALALLACQCLAVKAMPAGKLARRAGVLLLAFGLVAAPYVVWLSQQVGQFKLEGKSPLNITVQRAKQAGIGEYGGAFLIGPDLEEQGAYNVPSVETVRSFSMTPSQLADYLVSNTSELMGNTLRTITTSGSLGYPLLLPLVLLGLVASAWSSRTLPVQLTLLGLVGMSIFATYFIYFTSLRFFVPLLLCMCIWAAAGLWRIREWAGETADAVGLSPRLSWVASGLTLALAASALLAPPLVQAANALVYTRDTRQFVEQAQALQAPAGQELRIAAATAVPSYHAHAQHVWLPYTESEATALRYLEKKGANFVIVRGEDGPRAPYLARWVARGIIDRRAQLVSKFDVGHDEVRIYRLDWN</sequence>
<evidence type="ECO:0000256" key="8">
    <source>
        <dbReference type="SAM" id="MobiDB-lite"/>
    </source>
</evidence>
<evidence type="ECO:0000256" key="4">
    <source>
        <dbReference type="ARBA" id="ARBA00022679"/>
    </source>
</evidence>
<feature type="region of interest" description="Disordered" evidence="8">
    <location>
        <begin position="1"/>
        <end position="48"/>
    </location>
</feature>
<dbReference type="PANTHER" id="PTHR33908">
    <property type="entry name" value="MANNOSYLTRANSFERASE YKCB-RELATED"/>
    <property type="match status" value="1"/>
</dbReference>
<feature type="transmembrane region" description="Helical" evidence="9">
    <location>
        <begin position="165"/>
        <end position="185"/>
    </location>
</feature>
<dbReference type="GO" id="GO:0016763">
    <property type="term" value="F:pentosyltransferase activity"/>
    <property type="evidence" value="ECO:0007669"/>
    <property type="project" value="TreeGrafter"/>
</dbReference>
<feature type="transmembrane region" description="Helical" evidence="9">
    <location>
        <begin position="137"/>
        <end position="158"/>
    </location>
</feature>